<dbReference type="KEGG" id="mei:Msip34_0501"/>
<dbReference type="EMBL" id="CP001674">
    <property type="protein sequence ID" value="ACT49749.1"/>
    <property type="molecule type" value="Genomic_DNA"/>
</dbReference>
<dbReference type="Pfam" id="PF06945">
    <property type="entry name" value="DUF1289"/>
    <property type="match status" value="1"/>
</dbReference>
<dbReference type="HOGENOM" id="CLU_162538_6_2_4"/>
<dbReference type="PANTHER" id="PTHR35175">
    <property type="entry name" value="DUF1289 DOMAIN-CONTAINING PROTEIN"/>
    <property type="match status" value="1"/>
</dbReference>
<dbReference type="eggNOG" id="COG3313">
    <property type="taxonomic scope" value="Bacteria"/>
</dbReference>
<keyword evidence="2" id="KW-1185">Reference proteome</keyword>
<organism evidence="1 2">
    <name type="scientific">Methylovorus glucosotrophus (strain SIP3-4)</name>
    <dbReference type="NCBI Taxonomy" id="582744"/>
    <lineage>
        <taxon>Bacteria</taxon>
        <taxon>Pseudomonadati</taxon>
        <taxon>Pseudomonadota</taxon>
        <taxon>Betaproteobacteria</taxon>
        <taxon>Nitrosomonadales</taxon>
        <taxon>Methylophilaceae</taxon>
        <taxon>Methylovorus</taxon>
    </lineage>
</organism>
<dbReference type="RefSeq" id="WP_015829397.1">
    <property type="nucleotide sequence ID" value="NC_012969.1"/>
</dbReference>
<dbReference type="OrthoDB" id="8911262at2"/>
<accession>C6X9C9</accession>
<evidence type="ECO:0000313" key="2">
    <source>
        <dbReference type="Proteomes" id="UP000002743"/>
    </source>
</evidence>
<gene>
    <name evidence="1" type="ordered locus">Msip34_0501</name>
</gene>
<name>C6X9C9_METGS</name>
<dbReference type="PANTHER" id="PTHR35175:SF2">
    <property type="entry name" value="DUF1289 DOMAIN-CONTAINING PROTEIN"/>
    <property type="match status" value="1"/>
</dbReference>
<dbReference type="InterPro" id="IPR010710">
    <property type="entry name" value="DUF1289"/>
</dbReference>
<reference evidence="1 2" key="2">
    <citation type="journal article" date="2011" name="J. Bacteriol.">
        <title>Genomes of three methylotrophs from a single niche uncover genetic and metabolic divergence of Methylophilaceae.</title>
        <authorList>
            <person name="Lapidus A."/>
            <person name="Clum A."/>
            <person name="Labutti K."/>
            <person name="Kaluzhnaya M.G."/>
            <person name="Lim S."/>
            <person name="Beck D.A."/>
            <person name="Glavina Del Rio T."/>
            <person name="Nolan M."/>
            <person name="Mavromatis K."/>
            <person name="Huntemann M."/>
            <person name="Lucas S."/>
            <person name="Lidstrom M.E."/>
            <person name="Ivanova N."/>
            <person name="Chistoserdova L."/>
        </authorList>
    </citation>
    <scope>NUCLEOTIDE SEQUENCE [LARGE SCALE GENOMIC DNA]</scope>
    <source>
        <strain evidence="1 2">SIP3-4</strain>
    </source>
</reference>
<proteinExistence type="predicted"/>
<evidence type="ECO:0000313" key="1">
    <source>
        <dbReference type="EMBL" id="ACT49749.1"/>
    </source>
</evidence>
<dbReference type="Proteomes" id="UP000002743">
    <property type="component" value="Chromosome"/>
</dbReference>
<dbReference type="STRING" id="582744.Msip34_0501"/>
<protein>
    <recommendedName>
        <fullName evidence="3">Fe-S protein</fullName>
    </recommendedName>
</protein>
<reference evidence="2" key="1">
    <citation type="submission" date="2009-07" db="EMBL/GenBank/DDBJ databases">
        <title>Complete sequence of chromosome of Methylovorus sp. SIP3-4.</title>
        <authorList>
            <person name="Lucas S."/>
            <person name="Copeland A."/>
            <person name="Lapidus A."/>
            <person name="Glavina del Rio T."/>
            <person name="Tice H."/>
            <person name="Bruce D."/>
            <person name="Goodwin L."/>
            <person name="Pitluck S."/>
            <person name="Clum A."/>
            <person name="Larimer F."/>
            <person name="Land M."/>
            <person name="Hauser L."/>
            <person name="Kyrpides N."/>
            <person name="Mikhailova N."/>
            <person name="Kayluzhnaya M."/>
            <person name="Chistoserdova L."/>
        </authorList>
    </citation>
    <scope>NUCLEOTIDE SEQUENCE [LARGE SCALE GENOMIC DNA]</scope>
    <source>
        <strain evidence="2">SIP3-4</strain>
    </source>
</reference>
<dbReference type="AlphaFoldDB" id="C6X9C9"/>
<sequence length="67" mass="7747">MSSEPNSTVVSSPCIGVCAMNEETGLCEGCFRTIDEIREWWDMSPQQRHEVKERLAQRQIEIARFDD</sequence>
<evidence type="ECO:0008006" key="3">
    <source>
        <dbReference type="Google" id="ProtNLM"/>
    </source>
</evidence>